<dbReference type="Proteomes" id="UP000480684">
    <property type="component" value="Unassembled WGS sequence"/>
</dbReference>
<sequence>MRRVCVFCGSSKGARADYAEAAAAMGRLVAERGLGLVYGGGEVGLMGILANSALAAGGEVIGVIPEALMRMEVGHPKLTALHVVDTMHERKAMMAELSDAFVALPGGIGTLEELFEVWTWGQLGIHPKPLGFLDVAGYYDSLHAFLDHSVAEGFLKERHRAMTAVESDPARLLDRLAAYVPPNVVKVAGRDTI</sequence>
<dbReference type="EC" id="3.2.2.n1" evidence="3"/>
<dbReference type="RefSeq" id="WP_163675480.1">
    <property type="nucleotide sequence ID" value="NZ_JAAIYP010000026.1"/>
</dbReference>
<dbReference type="GO" id="GO:0005829">
    <property type="term" value="C:cytosol"/>
    <property type="evidence" value="ECO:0007669"/>
    <property type="project" value="TreeGrafter"/>
</dbReference>
<name>A0A7C9QS58_9PROT</name>
<evidence type="ECO:0000256" key="3">
    <source>
        <dbReference type="RuleBase" id="RU363015"/>
    </source>
</evidence>
<proteinExistence type="inferred from homology"/>
<reference evidence="4 5" key="1">
    <citation type="submission" date="2020-02" db="EMBL/GenBank/DDBJ databases">
        <authorList>
            <person name="Dziuba M."/>
            <person name="Kuznetsov B."/>
            <person name="Mardanov A."/>
            <person name="Ravin N."/>
            <person name="Grouzdev D."/>
        </authorList>
    </citation>
    <scope>NUCLEOTIDE SEQUENCE [LARGE SCALE GENOMIC DNA]</scope>
    <source>
        <strain evidence="4 5">SpK</strain>
    </source>
</reference>
<keyword evidence="3" id="KW-0203">Cytokinin biosynthesis</keyword>
<dbReference type="EMBL" id="JAAIYP010000026">
    <property type="protein sequence ID" value="NFV79320.1"/>
    <property type="molecule type" value="Genomic_DNA"/>
</dbReference>
<dbReference type="Gene3D" id="3.40.50.450">
    <property type="match status" value="1"/>
</dbReference>
<accession>A0A7C9QS58</accession>
<comment type="caution">
    <text evidence="4">The sequence shown here is derived from an EMBL/GenBank/DDBJ whole genome shotgun (WGS) entry which is preliminary data.</text>
</comment>
<dbReference type="Pfam" id="PF03641">
    <property type="entry name" value="Lysine_decarbox"/>
    <property type="match status" value="1"/>
</dbReference>
<evidence type="ECO:0000313" key="4">
    <source>
        <dbReference type="EMBL" id="NFV79320.1"/>
    </source>
</evidence>
<protein>
    <recommendedName>
        <fullName evidence="3">Cytokinin riboside 5'-monophosphate phosphoribohydrolase</fullName>
        <ecNumber evidence="3">3.2.2.n1</ecNumber>
    </recommendedName>
</protein>
<dbReference type="InterPro" id="IPR031100">
    <property type="entry name" value="LOG_fam"/>
</dbReference>
<gene>
    <name evidence="4" type="ORF">G4223_04255</name>
</gene>
<dbReference type="InterPro" id="IPR005269">
    <property type="entry name" value="LOG"/>
</dbReference>
<organism evidence="4 5">
    <name type="scientific">Magnetospirillum aberrantis SpK</name>
    <dbReference type="NCBI Taxonomy" id="908842"/>
    <lineage>
        <taxon>Bacteria</taxon>
        <taxon>Pseudomonadati</taxon>
        <taxon>Pseudomonadota</taxon>
        <taxon>Alphaproteobacteria</taxon>
        <taxon>Rhodospirillales</taxon>
        <taxon>Rhodospirillaceae</taxon>
        <taxon>Magnetospirillum</taxon>
    </lineage>
</organism>
<keyword evidence="5" id="KW-1185">Reference proteome</keyword>
<evidence type="ECO:0000256" key="1">
    <source>
        <dbReference type="ARBA" id="ARBA00000274"/>
    </source>
</evidence>
<dbReference type="AlphaFoldDB" id="A0A7C9QS58"/>
<evidence type="ECO:0000256" key="2">
    <source>
        <dbReference type="ARBA" id="ARBA00006763"/>
    </source>
</evidence>
<dbReference type="GO" id="GO:0008714">
    <property type="term" value="F:AMP nucleosidase activity"/>
    <property type="evidence" value="ECO:0007669"/>
    <property type="project" value="UniProtKB-EC"/>
</dbReference>
<dbReference type="PANTHER" id="PTHR31223">
    <property type="entry name" value="LOG FAMILY PROTEIN YJL055W"/>
    <property type="match status" value="1"/>
</dbReference>
<comment type="catalytic activity">
    <reaction evidence="1">
        <text>AMP + H2O = D-ribose 5-phosphate + adenine</text>
        <dbReference type="Rhea" id="RHEA:20129"/>
        <dbReference type="ChEBI" id="CHEBI:15377"/>
        <dbReference type="ChEBI" id="CHEBI:16708"/>
        <dbReference type="ChEBI" id="CHEBI:78346"/>
        <dbReference type="ChEBI" id="CHEBI:456215"/>
        <dbReference type="EC" id="3.2.2.4"/>
    </reaction>
</comment>
<dbReference type="NCBIfam" id="TIGR00730">
    <property type="entry name" value="Rossman fold protein, TIGR00730 family"/>
    <property type="match status" value="1"/>
</dbReference>
<dbReference type="PANTHER" id="PTHR31223:SF70">
    <property type="entry name" value="LOG FAMILY PROTEIN YJL055W"/>
    <property type="match status" value="1"/>
</dbReference>
<comment type="similarity">
    <text evidence="2 3">Belongs to the LOG family.</text>
</comment>
<evidence type="ECO:0000313" key="5">
    <source>
        <dbReference type="Proteomes" id="UP000480684"/>
    </source>
</evidence>
<keyword evidence="3" id="KW-0378">Hydrolase</keyword>
<dbReference type="SUPFAM" id="SSF102405">
    <property type="entry name" value="MCP/YpsA-like"/>
    <property type="match status" value="1"/>
</dbReference>
<dbReference type="GO" id="GO:0009691">
    <property type="term" value="P:cytokinin biosynthetic process"/>
    <property type="evidence" value="ECO:0007669"/>
    <property type="project" value="UniProtKB-UniRule"/>
</dbReference>